<evidence type="ECO:0008006" key="17">
    <source>
        <dbReference type="Google" id="ProtNLM"/>
    </source>
</evidence>
<feature type="domain" description="Disease resistance R13L4/SHOC-2-like LRR" evidence="14">
    <location>
        <begin position="301"/>
        <end position="439"/>
    </location>
</feature>
<keyword evidence="3" id="KW-1003">Cell membrane</keyword>
<evidence type="ECO:0000256" key="3">
    <source>
        <dbReference type="ARBA" id="ARBA00022475"/>
    </source>
</evidence>
<dbReference type="GO" id="GO:0051606">
    <property type="term" value="P:detection of stimulus"/>
    <property type="evidence" value="ECO:0007669"/>
    <property type="project" value="UniProtKB-ARBA"/>
</dbReference>
<keyword evidence="10" id="KW-0675">Receptor</keyword>
<evidence type="ECO:0000256" key="7">
    <source>
        <dbReference type="ARBA" id="ARBA00022737"/>
    </source>
</evidence>
<evidence type="ECO:0000313" key="16">
    <source>
        <dbReference type="Proteomes" id="UP001159364"/>
    </source>
</evidence>
<dbReference type="PANTHER" id="PTHR48063:SF97">
    <property type="entry name" value="DISEASE RESISTANCE FAMILY PROTEIN _ LRR FAMILY PROTEIN"/>
    <property type="match status" value="1"/>
</dbReference>
<evidence type="ECO:0000259" key="13">
    <source>
        <dbReference type="Pfam" id="PF08263"/>
    </source>
</evidence>
<dbReference type="Gene3D" id="3.80.10.10">
    <property type="entry name" value="Ribonuclease Inhibitor"/>
    <property type="match status" value="3"/>
</dbReference>
<feature type="domain" description="Leucine-rich repeat-containing N-terminal plant-type" evidence="13">
    <location>
        <begin position="44"/>
        <end position="81"/>
    </location>
</feature>
<dbReference type="FunFam" id="3.80.10.10:FF:000920">
    <property type="entry name" value="mRNA, clone: RTFL01-33-G14"/>
    <property type="match status" value="1"/>
</dbReference>
<evidence type="ECO:0000256" key="11">
    <source>
        <dbReference type="ARBA" id="ARBA00023180"/>
    </source>
</evidence>
<keyword evidence="11" id="KW-0325">Glycoprotein</keyword>
<dbReference type="Pfam" id="PF00560">
    <property type="entry name" value="LRR_1"/>
    <property type="match status" value="12"/>
</dbReference>
<dbReference type="SMART" id="SM00369">
    <property type="entry name" value="LRR_TYP"/>
    <property type="match status" value="9"/>
</dbReference>
<organism evidence="15 16">
    <name type="scientific">Erythroxylum novogranatense</name>
    <dbReference type="NCBI Taxonomy" id="1862640"/>
    <lineage>
        <taxon>Eukaryota</taxon>
        <taxon>Viridiplantae</taxon>
        <taxon>Streptophyta</taxon>
        <taxon>Embryophyta</taxon>
        <taxon>Tracheophyta</taxon>
        <taxon>Spermatophyta</taxon>
        <taxon>Magnoliopsida</taxon>
        <taxon>eudicotyledons</taxon>
        <taxon>Gunneridae</taxon>
        <taxon>Pentapetalae</taxon>
        <taxon>rosids</taxon>
        <taxon>fabids</taxon>
        <taxon>Malpighiales</taxon>
        <taxon>Erythroxylaceae</taxon>
        <taxon>Erythroxylum</taxon>
    </lineage>
</organism>
<evidence type="ECO:0000256" key="4">
    <source>
        <dbReference type="ARBA" id="ARBA00022614"/>
    </source>
</evidence>
<dbReference type="GO" id="GO:0005886">
    <property type="term" value="C:plasma membrane"/>
    <property type="evidence" value="ECO:0007669"/>
    <property type="project" value="UniProtKB-SubCell"/>
</dbReference>
<sequence length="850" mass="94218">MDPHQSICSAFHVCFHCLLLVFLLTSLSVLIKPCIAEGSIRCIDKERIALLAIKKELTDPSGRLSSWESQDCCTWFGIKCNNQTGYIIKLNLRNPYQLINGGVGDQSAYEKSCLGGKISPFLLELEYLSYLDLSFNNFEGVEIPEFLGRLKNLRYLNLSFSSFAGMIPSQLGNLSSLETLDLYAHSYSISGTWELRSDSLLWLHSLSSLRCLNMGFVKLNNVGADWLHAVNKLPLLVELNLYFCELGVLPQSLAFINFTSISVLDFSENSFNSAMPPWLFNLTALTQLYLRWNFFSGSIPGELPNSLGVLKNLQILDFSSNSFWGSIPTSIGKLSSLKRLDLSYNYMNGTIPESFGTLSELVDVNLMMNSWQGILQEVHLMNLRRLQNIRLTIGNHNSLVFKVSNKWVPPFRLKSIQVENCLVGPSFPMWLRIQSELTSVTLRNVGISDIIPEGWFSNLSSQITYLILSNNQIKGELPTHLEFLNLNIIDLSSNHFEGSLPLWSTNATEVYLQNNLFSGSIPEDLGALMPRLQKLRLSSNHLNGRIPSSWCDLKGLQILSLRSNHLSGEFPNCWYHSFMLWAIDVSANSLTGKIPSTFGLLPSLSVLLLSNNYFSGEIPVSLQNCSGLTSIDIEGNKFSGTLPSWIGEKFSSLFMLRVGSNSFNGAITPLLCKPPHLHILDISDNLFSGVIPSCIGGMSALVYGNSSEVFEQLLMVVMKGSILEYNHIMASKNSIDLSGNNLSGGIPDEVTNLSALRILNLSRNQLSGKITNKIGNLGHLETLDFSHNHLSGLIPESLGSLTSLLKLNLSYNALEGKIPTALKRFNDSSTFYGNPSLCGFPLPTRCLGGH</sequence>
<keyword evidence="16" id="KW-1185">Reference proteome</keyword>
<dbReference type="SUPFAM" id="SSF52058">
    <property type="entry name" value="L domain-like"/>
    <property type="match status" value="1"/>
</dbReference>
<comment type="similarity">
    <text evidence="2">Belongs to the RLP family.</text>
</comment>
<evidence type="ECO:0000256" key="5">
    <source>
        <dbReference type="ARBA" id="ARBA00022692"/>
    </source>
</evidence>
<evidence type="ECO:0000256" key="6">
    <source>
        <dbReference type="ARBA" id="ARBA00022729"/>
    </source>
</evidence>
<keyword evidence="5" id="KW-0812">Transmembrane</keyword>
<accession>A0AAV8TGV1</accession>
<evidence type="ECO:0000313" key="15">
    <source>
        <dbReference type="EMBL" id="KAJ8766102.1"/>
    </source>
</evidence>
<keyword evidence="6 12" id="KW-0732">Signal</keyword>
<evidence type="ECO:0000256" key="10">
    <source>
        <dbReference type="ARBA" id="ARBA00023170"/>
    </source>
</evidence>
<dbReference type="SUPFAM" id="SSF52047">
    <property type="entry name" value="RNI-like"/>
    <property type="match status" value="2"/>
</dbReference>
<keyword evidence="8" id="KW-1133">Transmembrane helix</keyword>
<protein>
    <recommendedName>
        <fullName evidence="17">Leucine-rich repeat-containing N-terminal plant-type domain-containing protein</fullName>
    </recommendedName>
</protein>
<evidence type="ECO:0000256" key="2">
    <source>
        <dbReference type="ARBA" id="ARBA00009592"/>
    </source>
</evidence>
<comment type="caution">
    <text evidence="15">The sequence shown here is derived from an EMBL/GenBank/DDBJ whole genome shotgun (WGS) entry which is preliminary data.</text>
</comment>
<gene>
    <name evidence="15" type="ORF">K2173_020618</name>
</gene>
<evidence type="ECO:0000256" key="1">
    <source>
        <dbReference type="ARBA" id="ARBA00004251"/>
    </source>
</evidence>
<keyword evidence="7" id="KW-0677">Repeat</keyword>
<dbReference type="AlphaFoldDB" id="A0AAV8TGV1"/>
<name>A0AAV8TGV1_9ROSI</name>
<dbReference type="FunFam" id="3.80.10.10:FF:000470">
    <property type="entry name" value="LRR receptor-like serine/threonine-protein kinase RPK2"/>
    <property type="match status" value="1"/>
</dbReference>
<reference evidence="15 16" key="1">
    <citation type="submission" date="2021-09" db="EMBL/GenBank/DDBJ databases">
        <title>Genomic insights and catalytic innovation underlie evolution of tropane alkaloids biosynthesis.</title>
        <authorList>
            <person name="Wang Y.-J."/>
            <person name="Tian T."/>
            <person name="Huang J.-P."/>
            <person name="Huang S.-X."/>
        </authorList>
    </citation>
    <scope>NUCLEOTIDE SEQUENCE [LARGE SCALE GENOMIC DNA]</scope>
    <source>
        <strain evidence="15">KIB-2018</strain>
        <tissue evidence="15">Leaf</tissue>
    </source>
</reference>
<evidence type="ECO:0000256" key="12">
    <source>
        <dbReference type="SAM" id="SignalP"/>
    </source>
</evidence>
<dbReference type="InterPro" id="IPR001611">
    <property type="entry name" value="Leu-rich_rpt"/>
</dbReference>
<dbReference type="InterPro" id="IPR046956">
    <property type="entry name" value="RLP23-like"/>
</dbReference>
<dbReference type="InterPro" id="IPR055414">
    <property type="entry name" value="LRR_R13L4/SHOC2-like"/>
</dbReference>
<keyword evidence="9" id="KW-0472">Membrane</keyword>
<evidence type="ECO:0000256" key="8">
    <source>
        <dbReference type="ARBA" id="ARBA00022989"/>
    </source>
</evidence>
<dbReference type="InterPro" id="IPR013210">
    <property type="entry name" value="LRR_N_plant-typ"/>
</dbReference>
<dbReference type="PANTHER" id="PTHR48063">
    <property type="entry name" value="LRR RECEPTOR-LIKE KINASE"/>
    <property type="match status" value="1"/>
</dbReference>
<dbReference type="InterPro" id="IPR003591">
    <property type="entry name" value="Leu-rich_rpt_typical-subtyp"/>
</dbReference>
<evidence type="ECO:0000259" key="14">
    <source>
        <dbReference type="Pfam" id="PF23598"/>
    </source>
</evidence>
<feature type="signal peptide" evidence="12">
    <location>
        <begin position="1"/>
        <end position="36"/>
    </location>
</feature>
<evidence type="ECO:0000256" key="9">
    <source>
        <dbReference type="ARBA" id="ARBA00023136"/>
    </source>
</evidence>
<dbReference type="Pfam" id="PF08263">
    <property type="entry name" value="LRRNT_2"/>
    <property type="match status" value="1"/>
</dbReference>
<keyword evidence="4" id="KW-0433">Leucine-rich repeat</keyword>
<dbReference type="EMBL" id="JAIWQS010000005">
    <property type="protein sequence ID" value="KAJ8766102.1"/>
    <property type="molecule type" value="Genomic_DNA"/>
</dbReference>
<dbReference type="InterPro" id="IPR032675">
    <property type="entry name" value="LRR_dom_sf"/>
</dbReference>
<comment type="subcellular location">
    <subcellularLocation>
        <location evidence="1">Cell membrane</location>
        <topology evidence="1">Single-pass type I membrane protein</topology>
    </subcellularLocation>
</comment>
<dbReference type="Pfam" id="PF23598">
    <property type="entry name" value="LRR_14"/>
    <property type="match status" value="1"/>
</dbReference>
<feature type="chain" id="PRO_5043518833" description="Leucine-rich repeat-containing N-terminal plant-type domain-containing protein" evidence="12">
    <location>
        <begin position="37"/>
        <end position="850"/>
    </location>
</feature>
<proteinExistence type="inferred from homology"/>
<dbReference type="Proteomes" id="UP001159364">
    <property type="component" value="Linkage Group LG05"/>
</dbReference>